<dbReference type="Proteomes" id="UP000053240">
    <property type="component" value="Unassembled WGS sequence"/>
</dbReference>
<feature type="region of interest" description="Disordered" evidence="1">
    <location>
        <begin position="413"/>
        <end position="442"/>
    </location>
</feature>
<dbReference type="AlphaFoldDB" id="A0A194RIF4"/>
<gene>
    <name evidence="2" type="ORF">RR48_08528</name>
</gene>
<dbReference type="Gene3D" id="2.10.110.10">
    <property type="entry name" value="Cysteine Rich Protein"/>
    <property type="match status" value="1"/>
</dbReference>
<proteinExistence type="predicted"/>
<reference evidence="2 3" key="1">
    <citation type="journal article" date="2015" name="Nat. Commun.">
        <title>Outbred genome sequencing and CRISPR/Cas9 gene editing in butterflies.</title>
        <authorList>
            <person name="Li X."/>
            <person name="Fan D."/>
            <person name="Zhang W."/>
            <person name="Liu G."/>
            <person name="Zhang L."/>
            <person name="Zhao L."/>
            <person name="Fang X."/>
            <person name="Chen L."/>
            <person name="Dong Y."/>
            <person name="Chen Y."/>
            <person name="Ding Y."/>
            <person name="Zhao R."/>
            <person name="Feng M."/>
            <person name="Zhu Y."/>
            <person name="Feng Y."/>
            <person name="Jiang X."/>
            <person name="Zhu D."/>
            <person name="Xiang H."/>
            <person name="Feng X."/>
            <person name="Li S."/>
            <person name="Wang J."/>
            <person name="Zhang G."/>
            <person name="Kronforst M.R."/>
            <person name="Wang W."/>
        </authorList>
    </citation>
    <scope>NUCLEOTIDE SEQUENCE [LARGE SCALE GENOMIC DNA]</scope>
    <source>
        <strain evidence="2">Ya'a_city_454_Pm</strain>
        <tissue evidence="2">Whole body</tissue>
    </source>
</reference>
<organism evidence="2 3">
    <name type="scientific">Papilio machaon</name>
    <name type="common">Old World swallowtail butterfly</name>
    <dbReference type="NCBI Taxonomy" id="76193"/>
    <lineage>
        <taxon>Eukaryota</taxon>
        <taxon>Metazoa</taxon>
        <taxon>Ecdysozoa</taxon>
        <taxon>Arthropoda</taxon>
        <taxon>Hexapoda</taxon>
        <taxon>Insecta</taxon>
        <taxon>Pterygota</taxon>
        <taxon>Neoptera</taxon>
        <taxon>Endopterygota</taxon>
        <taxon>Lepidoptera</taxon>
        <taxon>Glossata</taxon>
        <taxon>Ditrysia</taxon>
        <taxon>Papilionoidea</taxon>
        <taxon>Papilionidae</taxon>
        <taxon>Papilioninae</taxon>
        <taxon>Papilio</taxon>
    </lineage>
</organism>
<keyword evidence="3" id="KW-1185">Reference proteome</keyword>
<name>A0A194RIF4_PAPMA</name>
<dbReference type="InParanoid" id="A0A194RIF4"/>
<sequence>MFYTEILMSETNESARPTSSKTIIQNESPSTQWPFQTSHQVPKIKVGPDLRSARKYRHHVNKLKPPIPQLSPQLTPRTHLQTTLELSPNKPPFLPPMLTFPMTHANQPNITSDVEIKNFLLNTALQNVLTGSLNQLTQRKPYTKPNDVAKKPCIDTEFVNNNNEEGHGRKRLHKCDVAGCHKVCEHCSEPIGTGEKVVCEGYSYHKQCRKCSNLYVQKNVPNAYWPVVTLMDRKTAGSFATLLQKMHQRQKGFNESTIGSKPIPLHPGSEIKYLRMKMSSEHTTIIKKCEPDIKKSIEIKQLYKDSPRSTMTNDQKLAPSRLPPKYTKYRKPSINHLSDMRIAELGTSTEIANTALRKKSEEEAVIIKSITWTVILNNVDPSGLIDDESKSYIFYVQRWRWVGRGWATTQSARQNGVTHNPVNPPPQRHDQSGDGDDSLSSELDYSVSMKSDKKHWMDRRIRSIMKIPYTSCNCKHLKTSHSYRCMRAHVMRTAGPTKSQLAGFRAKLLRMVVPSPKPNMRCKSKNITPSCPIVVDSTVL</sequence>
<evidence type="ECO:0000256" key="1">
    <source>
        <dbReference type="SAM" id="MobiDB-lite"/>
    </source>
</evidence>
<accession>A0A194RIF4</accession>
<protein>
    <submittedName>
        <fullName evidence="2">Uncharacterized protein</fullName>
    </submittedName>
</protein>
<evidence type="ECO:0000313" key="3">
    <source>
        <dbReference type="Proteomes" id="UP000053240"/>
    </source>
</evidence>
<evidence type="ECO:0000313" key="2">
    <source>
        <dbReference type="EMBL" id="KPJ17342.1"/>
    </source>
</evidence>
<dbReference type="EMBL" id="KQ460152">
    <property type="protein sequence ID" value="KPJ17342.1"/>
    <property type="molecule type" value="Genomic_DNA"/>
</dbReference>